<evidence type="ECO:0000313" key="2">
    <source>
        <dbReference type="Proteomes" id="UP001214250"/>
    </source>
</evidence>
<reference evidence="1 2" key="1">
    <citation type="submission" date="2023-02" db="EMBL/GenBank/DDBJ databases">
        <title>Genome sequence of Lentisphaera profundi SAORIC-696.</title>
        <authorList>
            <person name="Kim e."/>
            <person name="Cho J.-C."/>
            <person name="Choi A."/>
            <person name="Kang I."/>
        </authorList>
    </citation>
    <scope>NUCLEOTIDE SEQUENCE [LARGE SCALE GENOMIC DNA]</scope>
    <source>
        <strain evidence="1 2">SAORIC-696</strain>
    </source>
</reference>
<name>A0ABY7VUV0_9BACT</name>
<accession>A0ABY7VUV0</accession>
<dbReference type="EMBL" id="CP117812">
    <property type="protein sequence ID" value="WDE98001.1"/>
    <property type="molecule type" value="Genomic_DNA"/>
</dbReference>
<organism evidence="1 2">
    <name type="scientific">Lentisphaera profundi</name>
    <dbReference type="NCBI Taxonomy" id="1658616"/>
    <lineage>
        <taxon>Bacteria</taxon>
        <taxon>Pseudomonadati</taxon>
        <taxon>Lentisphaerota</taxon>
        <taxon>Lentisphaeria</taxon>
        <taxon>Lentisphaerales</taxon>
        <taxon>Lentisphaeraceae</taxon>
        <taxon>Lentisphaera</taxon>
    </lineage>
</organism>
<sequence length="372" mass="42506">MKLSFIADGKLFFKRTDNVEEIKSQFVEDLILKLEKSEKLSAWKQESTNPMSPSVWGGQARASQQIYPRFIDVCKGEEGFIFYLINYSEVTALFKYELETKVETRLFHKNNFPLRSIDYSSENKEFIGSFVEEDGSSNLIVLNEDGRMLNSITAGDSLDLNPSFCRKNPDLIFYSSAGIARDEMGNYLAHDIFSLHSIDKKTMQADDIYRGETNSLVPKTNKSGELFFISSPYKGAPKVTIIQQLKNIVLFPFYFVGAIYNFLKVFTQIFNHDRVEAGAAQQTKKEKEINLLGEWVNCSKLKKNKQGEINLVPESWVLCSHDGATILELKKHINAFDINTDSFVYTNGFKLIDKLSDKLIHKEKLVEKVCLL</sequence>
<gene>
    <name evidence="1" type="ORF">PQO03_19425</name>
</gene>
<dbReference type="RefSeq" id="WP_274152726.1">
    <property type="nucleotide sequence ID" value="NZ_CP117812.1"/>
</dbReference>
<proteinExistence type="predicted"/>
<dbReference type="Proteomes" id="UP001214250">
    <property type="component" value="Chromosome 2"/>
</dbReference>
<evidence type="ECO:0000313" key="1">
    <source>
        <dbReference type="EMBL" id="WDE98001.1"/>
    </source>
</evidence>
<dbReference type="SUPFAM" id="SSF50960">
    <property type="entry name" value="TolB, C-terminal domain"/>
    <property type="match status" value="1"/>
</dbReference>
<protein>
    <submittedName>
        <fullName evidence="1">Uncharacterized protein</fullName>
    </submittedName>
</protein>
<keyword evidence="2" id="KW-1185">Reference proteome</keyword>